<dbReference type="EMBL" id="JAASQP010000001">
    <property type="protein sequence ID" value="NIJ24825.1"/>
    <property type="molecule type" value="Genomic_DNA"/>
</dbReference>
<evidence type="ECO:0000256" key="1">
    <source>
        <dbReference type="SAM" id="Coils"/>
    </source>
</evidence>
<feature type="compositionally biased region" description="Basic and acidic residues" evidence="2">
    <location>
        <begin position="698"/>
        <end position="708"/>
    </location>
</feature>
<dbReference type="InterPro" id="IPR056909">
    <property type="entry name" value="SU10_portal"/>
</dbReference>
<sequence>MATRPIDPALDPVNAWPVEEEQGKPAIDLIELTAALQREYEAADSEWDRLRDVHLLAHKYYEAKPFGNEVFGRSQIVLPDVQETIDYMAVSVLRTFASGDRVVEFEATDEEDEQAVDEATAAIGYNFMRQQDGYRVLHDWCVAGLLERYSVTKTTVVTEERVTRERIQISDPVELEGIDAEIEDIEEGEQGLIVSIKRERREKRFVDLAIPASEFRFSPMARHEDESDYLAHCPAKSRSDLVDMGFDREQVYSLPAYSKIPDDLKNDDHWPAAESTSALELVQLCEEYARIDIDGDGIAERIKVFRVENEILRWADGELAIETVEEQPFAVFCPFPRPHRLVGYSLADKVMDIQLARSTVARQLFDGMYNANMPRPVVDTNMMDENTIDDLLSPIAGSPIRAKGPNAVTPYQTAFDVGKSLSVLEWATGERESRTGITRLNQGLDADTLNKTATGTALMQAQGQQQEEFIARNLAEAFSRLMAKKYRLMRREGEPFKAKVDGRYKMIDPGKWPEDMNVTIRVGLGTGSKEKRIQARMALAPIMAEGFANKQVTPKHLFNAVDGLIRDLGLGQGDDYWVDPDAPPEVDPATGQPVEEQEQPDPEALVAQAEQQREDAKFQAEQQREQAKLQAQQQYEAAKLEITRQTNAANIEAMREKHGLEMELARDRAAFEAQQARETADREFELEVYRIERQSELGRMKAEHEAGLRKNRPGGALDA</sequence>
<comment type="caution">
    <text evidence="3">The sequence shown here is derived from an EMBL/GenBank/DDBJ whole genome shotgun (WGS) entry which is preliminary data.</text>
</comment>
<name>A0ABX0U2R9_9SPHN</name>
<feature type="region of interest" description="Disordered" evidence="2">
    <location>
        <begin position="698"/>
        <end position="719"/>
    </location>
</feature>
<evidence type="ECO:0008006" key="5">
    <source>
        <dbReference type="Google" id="ProtNLM"/>
    </source>
</evidence>
<proteinExistence type="predicted"/>
<protein>
    <recommendedName>
        <fullName evidence="5">Portal protein</fullName>
    </recommendedName>
</protein>
<dbReference type="RefSeq" id="WP_140047242.1">
    <property type="nucleotide sequence ID" value="NZ_BAAAEV010000001.1"/>
</dbReference>
<dbReference type="Pfam" id="PF23899">
    <property type="entry name" value="SU10_portal"/>
    <property type="match status" value="1"/>
</dbReference>
<feature type="coiled-coil region" evidence="1">
    <location>
        <begin position="606"/>
        <end position="648"/>
    </location>
</feature>
<organism evidence="3 4">
    <name type="scientific">Sphingomonas japonica</name>
    <dbReference type="NCBI Taxonomy" id="511662"/>
    <lineage>
        <taxon>Bacteria</taxon>
        <taxon>Pseudomonadati</taxon>
        <taxon>Pseudomonadota</taxon>
        <taxon>Alphaproteobacteria</taxon>
        <taxon>Sphingomonadales</taxon>
        <taxon>Sphingomonadaceae</taxon>
        <taxon>Sphingomonas</taxon>
    </lineage>
</organism>
<evidence type="ECO:0000313" key="3">
    <source>
        <dbReference type="EMBL" id="NIJ24825.1"/>
    </source>
</evidence>
<evidence type="ECO:0000256" key="2">
    <source>
        <dbReference type="SAM" id="MobiDB-lite"/>
    </source>
</evidence>
<evidence type="ECO:0000313" key="4">
    <source>
        <dbReference type="Proteomes" id="UP000788153"/>
    </source>
</evidence>
<keyword evidence="1" id="KW-0175">Coiled coil</keyword>
<feature type="region of interest" description="Disordered" evidence="2">
    <location>
        <begin position="575"/>
        <end position="603"/>
    </location>
</feature>
<accession>A0ABX0U2R9</accession>
<dbReference type="Proteomes" id="UP000788153">
    <property type="component" value="Unassembled WGS sequence"/>
</dbReference>
<gene>
    <name evidence="3" type="ORF">FHT01_002367</name>
</gene>
<reference evidence="3 4" key="1">
    <citation type="submission" date="2020-03" db="EMBL/GenBank/DDBJ databases">
        <title>Genomic Encyclopedia of Type Strains, Phase IV (KMG-IV): sequencing the most valuable type-strain genomes for metagenomic binning, comparative biology and taxonomic classification.</title>
        <authorList>
            <person name="Goeker M."/>
        </authorList>
    </citation>
    <scope>NUCLEOTIDE SEQUENCE [LARGE SCALE GENOMIC DNA]</scope>
    <source>
        <strain evidence="3 4">DSM 22753</strain>
    </source>
</reference>
<keyword evidence="4" id="KW-1185">Reference proteome</keyword>